<dbReference type="EMBL" id="LCOY01000001">
    <property type="protein sequence ID" value="KKU88895.1"/>
    <property type="molecule type" value="Genomic_DNA"/>
</dbReference>
<evidence type="ECO:0000259" key="7">
    <source>
        <dbReference type="Pfam" id="PF00155"/>
    </source>
</evidence>
<dbReference type="InterPro" id="IPR015424">
    <property type="entry name" value="PyrdxlP-dep_Trfase"/>
</dbReference>
<dbReference type="Gene3D" id="3.40.640.10">
    <property type="entry name" value="Type I PLP-dependent aspartate aminotransferase-like (Major domain)"/>
    <property type="match status" value="1"/>
</dbReference>
<dbReference type="Pfam" id="PF00155">
    <property type="entry name" value="Aminotran_1_2"/>
    <property type="match status" value="1"/>
</dbReference>
<evidence type="ECO:0000256" key="4">
    <source>
        <dbReference type="ARBA" id="ARBA00022679"/>
    </source>
</evidence>
<evidence type="ECO:0000256" key="5">
    <source>
        <dbReference type="ARBA" id="ARBA00022898"/>
    </source>
</evidence>
<proteinExistence type="inferred from homology"/>
<accession>A0A0G1X396</accession>
<dbReference type="Proteomes" id="UP000034739">
    <property type="component" value="Unassembled WGS sequence"/>
</dbReference>
<dbReference type="InterPro" id="IPR004838">
    <property type="entry name" value="NHTrfase_class1_PyrdxlP-BS"/>
</dbReference>
<dbReference type="PANTHER" id="PTHR46383:SF1">
    <property type="entry name" value="ASPARTATE AMINOTRANSFERASE"/>
    <property type="match status" value="1"/>
</dbReference>
<dbReference type="PROSITE" id="PS00105">
    <property type="entry name" value="AA_TRANSFER_CLASS_1"/>
    <property type="match status" value="1"/>
</dbReference>
<comment type="similarity">
    <text evidence="2 6">Belongs to the class-I pyridoxal-phosphate-dependent aminotransferase family.</text>
</comment>
<dbReference type="CDD" id="cd00609">
    <property type="entry name" value="AAT_like"/>
    <property type="match status" value="1"/>
</dbReference>
<dbReference type="InterPro" id="IPR015421">
    <property type="entry name" value="PyrdxlP-dep_Trfase_major"/>
</dbReference>
<dbReference type="InterPro" id="IPR050596">
    <property type="entry name" value="AspAT/PAT-like"/>
</dbReference>
<protein>
    <recommendedName>
        <fullName evidence="6">Aminotransferase</fullName>
        <ecNumber evidence="6">2.6.1.-</ecNumber>
    </recommendedName>
</protein>
<dbReference type="GO" id="GO:0008483">
    <property type="term" value="F:transaminase activity"/>
    <property type="evidence" value="ECO:0007669"/>
    <property type="project" value="UniProtKB-KW"/>
</dbReference>
<name>A0A0G1X396_9BACT</name>
<evidence type="ECO:0000256" key="3">
    <source>
        <dbReference type="ARBA" id="ARBA00022576"/>
    </source>
</evidence>
<dbReference type="InterPro" id="IPR004839">
    <property type="entry name" value="Aminotransferase_I/II_large"/>
</dbReference>
<keyword evidence="3 6" id="KW-0032">Aminotransferase</keyword>
<keyword evidence="5" id="KW-0663">Pyridoxal phosphate</keyword>
<dbReference type="FunFam" id="3.40.640.10:FF:000033">
    <property type="entry name" value="Aspartate aminotransferase"/>
    <property type="match status" value="1"/>
</dbReference>
<dbReference type="AlphaFoldDB" id="A0A0G1X396"/>
<feature type="non-terminal residue" evidence="8">
    <location>
        <position position="294"/>
    </location>
</feature>
<sequence>MKLASRMGILAPEGAYAVLSQAQELERQGKSIIHLEIGQPDFATPTHIVQAGIAALKAGKTKYTPPLGIWELREAIAHHVSAARKKQTSAGNIAVTPSGKTAIFASLAATVSSGDEVIYPDPGFPTYRTLIEFFGGKPISIPLVESNHFSFDMGVFRKKFSKKTRVIILNSPSNPTGGMIPRKDIEEIADCVKGRGCWVISDEMYSRMVYSSKLYPSIYSIPGMQKQTIIVDGFSKTYAMTGWRLGYLVVPETIIARIDYLLTHTIGCTAAFIQEAGVKALKGSQKPSMRMMEE</sequence>
<dbReference type="GO" id="GO:0006520">
    <property type="term" value="P:amino acid metabolic process"/>
    <property type="evidence" value="ECO:0007669"/>
    <property type="project" value="InterPro"/>
</dbReference>
<reference evidence="8 9" key="1">
    <citation type="journal article" date="2015" name="Nature">
        <title>rRNA introns, odd ribosomes, and small enigmatic genomes across a large radiation of phyla.</title>
        <authorList>
            <person name="Brown C.T."/>
            <person name="Hug L.A."/>
            <person name="Thomas B.C."/>
            <person name="Sharon I."/>
            <person name="Castelle C.J."/>
            <person name="Singh A."/>
            <person name="Wilkins M.J."/>
            <person name="Williams K.H."/>
            <person name="Banfield J.F."/>
        </authorList>
    </citation>
    <scope>NUCLEOTIDE SEQUENCE [LARGE SCALE GENOMIC DNA]</scope>
</reference>
<comment type="cofactor">
    <cofactor evidence="1 6">
        <name>pyridoxal 5'-phosphate</name>
        <dbReference type="ChEBI" id="CHEBI:597326"/>
    </cofactor>
</comment>
<evidence type="ECO:0000313" key="8">
    <source>
        <dbReference type="EMBL" id="KKU88895.1"/>
    </source>
</evidence>
<keyword evidence="4 6" id="KW-0808">Transferase</keyword>
<evidence type="ECO:0000256" key="1">
    <source>
        <dbReference type="ARBA" id="ARBA00001933"/>
    </source>
</evidence>
<organism evidence="8 9">
    <name type="scientific">Candidatus Gottesmanbacteria bacterium GW2011_GWA2_47_9</name>
    <dbReference type="NCBI Taxonomy" id="1618445"/>
    <lineage>
        <taxon>Bacteria</taxon>
        <taxon>Candidatus Gottesmaniibacteriota</taxon>
    </lineage>
</organism>
<feature type="domain" description="Aminotransferase class I/classII large" evidence="7">
    <location>
        <begin position="31"/>
        <end position="286"/>
    </location>
</feature>
<evidence type="ECO:0000256" key="6">
    <source>
        <dbReference type="RuleBase" id="RU000481"/>
    </source>
</evidence>
<gene>
    <name evidence="8" type="ORF">UY16_C0001G0049</name>
</gene>
<dbReference type="EC" id="2.6.1.-" evidence="6"/>
<dbReference type="SUPFAM" id="SSF53383">
    <property type="entry name" value="PLP-dependent transferases"/>
    <property type="match status" value="1"/>
</dbReference>
<dbReference type="GO" id="GO:0030170">
    <property type="term" value="F:pyridoxal phosphate binding"/>
    <property type="evidence" value="ECO:0007669"/>
    <property type="project" value="InterPro"/>
</dbReference>
<dbReference type="Gene3D" id="3.90.1150.10">
    <property type="entry name" value="Aspartate Aminotransferase, domain 1"/>
    <property type="match status" value="1"/>
</dbReference>
<comment type="caution">
    <text evidence="8">The sequence shown here is derived from an EMBL/GenBank/DDBJ whole genome shotgun (WGS) entry which is preliminary data.</text>
</comment>
<evidence type="ECO:0000256" key="2">
    <source>
        <dbReference type="ARBA" id="ARBA00007441"/>
    </source>
</evidence>
<dbReference type="PANTHER" id="PTHR46383">
    <property type="entry name" value="ASPARTATE AMINOTRANSFERASE"/>
    <property type="match status" value="1"/>
</dbReference>
<dbReference type="InterPro" id="IPR015422">
    <property type="entry name" value="PyrdxlP-dep_Trfase_small"/>
</dbReference>
<evidence type="ECO:0000313" key="9">
    <source>
        <dbReference type="Proteomes" id="UP000034739"/>
    </source>
</evidence>